<sequence length="206" mass="23415">MDINLYEPLRNTNTMVFTIANAPNCIVRMMFRYECTAADACQDYKTRLVSGYEKIKRPISMSIRQVHDANKCLGNYVISCFVLPFVSLDLVRCKSFNRPINVVLVNNDSGALQVWHVMCMRKNSESVSLRDIKSVSFAQDENDMLKQYDKMLFCVFGNIPSSFVQNLSKINTDVKDIDALLVTEPRLSVNSSPAIICYKQQRTGSV</sequence>
<name>A0A346TPF1_9ABAC</name>
<evidence type="ECO:0000313" key="1">
    <source>
        <dbReference type="EMBL" id="AXU41461.1"/>
    </source>
</evidence>
<dbReference type="InterPro" id="IPR009235">
    <property type="entry name" value="AcMNPV_Orf146"/>
</dbReference>
<protein>
    <submittedName>
        <fullName evidence="1">EP23</fullName>
    </submittedName>
</protein>
<dbReference type="EMBL" id="MH124167">
    <property type="protein sequence ID" value="AXU41461.1"/>
    <property type="molecule type" value="Genomic_DNA"/>
</dbReference>
<dbReference type="Proteomes" id="UP000501969">
    <property type="component" value="Segment"/>
</dbReference>
<dbReference type="KEGG" id="vg:80533968"/>
<keyword evidence="2" id="KW-1185">Reference proteome</keyword>
<accession>A0A346TPF1</accession>
<reference evidence="1 2" key="1">
    <citation type="submission" date="2018-03" db="EMBL/GenBank/DDBJ databases">
        <title>Complete genome sequence of a second alphabaculovirus from the true armyworm, Mythimna unipuncta.</title>
        <authorList>
            <person name="Harrison R.L."/>
            <person name="Mowery J.D."/>
            <person name="Bauchan G.R."/>
            <person name="Theilmann D.A."/>
            <person name="Erlandson M.A."/>
        </authorList>
    </citation>
    <scope>NUCLEOTIDE SEQUENCE [LARGE SCALE GENOMIC DNA]</scope>
    <source>
        <strain evidence="1 2">KY310</strain>
    </source>
</reference>
<dbReference type="GeneID" id="80533968"/>
<proteinExistence type="predicted"/>
<organism evidence="1 2">
    <name type="scientific">Mythimna unipuncta nucleopolyhedrovirus</name>
    <dbReference type="NCBI Taxonomy" id="447897"/>
    <lineage>
        <taxon>Viruses</taxon>
        <taxon>Viruses incertae sedis</taxon>
        <taxon>Naldaviricetes</taxon>
        <taxon>Lefavirales</taxon>
        <taxon>Baculoviridae</taxon>
        <taxon>Alphabaculovirus</taxon>
    </lineage>
</organism>
<evidence type="ECO:0000313" key="2">
    <source>
        <dbReference type="Proteomes" id="UP000501969"/>
    </source>
</evidence>
<dbReference type="Pfam" id="PF05959">
    <property type="entry name" value="DUF884"/>
    <property type="match status" value="1"/>
</dbReference>
<dbReference type="RefSeq" id="YP_010796473.1">
    <property type="nucleotide sequence ID" value="NC_076031.1"/>
</dbReference>